<organism evidence="1 2">
    <name type="scientific">Acetobacter malorum</name>
    <dbReference type="NCBI Taxonomy" id="178901"/>
    <lineage>
        <taxon>Bacteria</taxon>
        <taxon>Pseudomonadati</taxon>
        <taxon>Pseudomonadota</taxon>
        <taxon>Alphaproteobacteria</taxon>
        <taxon>Acetobacterales</taxon>
        <taxon>Acetobacteraceae</taxon>
        <taxon>Acetobacter</taxon>
    </lineage>
</organism>
<evidence type="ECO:0000313" key="1">
    <source>
        <dbReference type="EMBL" id="OAG75423.1"/>
    </source>
</evidence>
<dbReference type="Proteomes" id="UP000077349">
    <property type="component" value="Unassembled WGS sequence"/>
</dbReference>
<evidence type="ECO:0000313" key="2">
    <source>
        <dbReference type="Proteomes" id="UP000077349"/>
    </source>
</evidence>
<gene>
    <name evidence="1" type="ORF">Amal_03418</name>
</gene>
<comment type="caution">
    <text evidence="1">The sequence shown here is derived from an EMBL/GenBank/DDBJ whole genome shotgun (WGS) entry which is preliminary data.</text>
</comment>
<dbReference type="AlphaFoldDB" id="A0A177G517"/>
<reference evidence="1 2" key="1">
    <citation type="submission" date="2016-03" db="EMBL/GenBank/DDBJ databases">
        <title>Draft genome sequence of Acetobacter malorum CECT 7742, a strain isolated from strawberry vinegar.</title>
        <authorList>
            <person name="Sainz F."/>
            <person name="Mas A."/>
            <person name="Torija M.J."/>
        </authorList>
    </citation>
    <scope>NUCLEOTIDE SEQUENCE [LARGE SCALE GENOMIC DNA]</scope>
    <source>
        <strain evidence="1 2">CECT 7742</strain>
    </source>
</reference>
<dbReference type="EMBL" id="LVHD01000053">
    <property type="protein sequence ID" value="OAG75423.1"/>
    <property type="molecule type" value="Genomic_DNA"/>
</dbReference>
<proteinExistence type="predicted"/>
<accession>A0A177G517</accession>
<name>A0A177G517_9PROT</name>
<protein>
    <submittedName>
        <fullName evidence="1">Uncharacterized protein</fullName>
    </submittedName>
</protein>
<sequence length="104" mass="11574">MEECLIRAKNQFANGRAHSVSTNHKIVVFRRFLTVFCSDVRRQDLWDEIGELNNGGFLAHRNDEGVKYEPEILAGDDIGGTVDPRYPPGDASAVFGGREDPHCA</sequence>